<name>A0A1D8AY08_9BACT</name>
<feature type="chain" id="PRO_5009105364" evidence="1">
    <location>
        <begin position="24"/>
        <end position="81"/>
    </location>
</feature>
<dbReference type="Proteomes" id="UP000095228">
    <property type="component" value="Chromosome"/>
</dbReference>
<dbReference type="EMBL" id="CP016094">
    <property type="protein sequence ID" value="AOS45761.1"/>
    <property type="molecule type" value="Genomic_DNA"/>
</dbReference>
<feature type="signal peptide" evidence="1">
    <location>
        <begin position="1"/>
        <end position="23"/>
    </location>
</feature>
<dbReference type="RefSeq" id="WP_069962874.1">
    <property type="nucleotide sequence ID" value="NZ_CP016094.1"/>
</dbReference>
<keyword evidence="3" id="KW-1185">Reference proteome</keyword>
<sequence length="81" mass="8536">MKSKKFLLPLIIASCFAAGVLFAEEAKKEAAESKPATCCAKAEGKGEKCGHGCCAEAAKAEKNCEKCNGSGKIEKKPEEKK</sequence>
<evidence type="ECO:0000256" key="1">
    <source>
        <dbReference type="SAM" id="SignalP"/>
    </source>
</evidence>
<keyword evidence="1" id="KW-0732">Signal</keyword>
<proteinExistence type="predicted"/>
<evidence type="ECO:0000313" key="3">
    <source>
        <dbReference type="Proteomes" id="UP000095228"/>
    </source>
</evidence>
<dbReference type="AlphaFoldDB" id="A0A1D8AY08"/>
<accession>A0A1D8AY08</accession>
<dbReference type="KEGG" id="obg:Verru16b_02849"/>
<reference evidence="2 3" key="1">
    <citation type="submission" date="2016-06" db="EMBL/GenBank/DDBJ databases">
        <title>Three novel species with peptidoglycan cell walls form the new genus Lacunisphaera gen. nov. in the family Opitutaceae of the verrucomicrobial subdivision 4.</title>
        <authorList>
            <person name="Rast P."/>
            <person name="Gloeckner I."/>
            <person name="Jogler M."/>
            <person name="Boedeker C."/>
            <person name="Jeske O."/>
            <person name="Wiegand S."/>
            <person name="Reinhardt R."/>
            <person name="Schumann P."/>
            <person name="Rohde M."/>
            <person name="Spring S."/>
            <person name="Gloeckner F.O."/>
            <person name="Jogler C."/>
        </authorList>
    </citation>
    <scope>NUCLEOTIDE SEQUENCE [LARGE SCALE GENOMIC DNA]</scope>
    <source>
        <strain evidence="2 3">IG16b</strain>
    </source>
</reference>
<evidence type="ECO:0000313" key="2">
    <source>
        <dbReference type="EMBL" id="AOS45761.1"/>
    </source>
</evidence>
<gene>
    <name evidence="2" type="ORF">Verru16b_02849</name>
</gene>
<organism evidence="2 3">
    <name type="scientific">Lacunisphaera limnophila</name>
    <dbReference type="NCBI Taxonomy" id="1838286"/>
    <lineage>
        <taxon>Bacteria</taxon>
        <taxon>Pseudomonadati</taxon>
        <taxon>Verrucomicrobiota</taxon>
        <taxon>Opitutia</taxon>
        <taxon>Opitutales</taxon>
        <taxon>Opitutaceae</taxon>
        <taxon>Lacunisphaera</taxon>
    </lineage>
</organism>
<protein>
    <submittedName>
        <fullName evidence="2">Uncharacterized protein</fullName>
    </submittedName>
</protein>